<dbReference type="RefSeq" id="WP_062756600.1">
    <property type="nucleotide sequence ID" value="NZ_BMSJ01000005.1"/>
</dbReference>
<evidence type="ECO:0000313" key="2">
    <source>
        <dbReference type="EMBL" id="QEV32249.1"/>
    </source>
</evidence>
<keyword evidence="3" id="KW-1185">Reference proteome</keyword>
<accession>A0AAV4KHW5</accession>
<dbReference type="Proteomes" id="UP000326029">
    <property type="component" value="Chromosome"/>
</dbReference>
<proteinExistence type="predicted"/>
<evidence type="ECO:0000313" key="1">
    <source>
        <dbReference type="EMBL" id="GGR27019.1"/>
    </source>
</evidence>
<name>A0AAV4KHW5_9ACTN</name>
<dbReference type="AlphaFoldDB" id="A0AAV4KHW5"/>
<gene>
    <name evidence="2" type="ORF">CP977_08800</name>
    <name evidence="1" type="ORF">GCM10010497_31730</name>
</gene>
<dbReference type="Proteomes" id="UP000642014">
    <property type="component" value="Unassembled WGS sequence"/>
</dbReference>
<evidence type="ECO:0000313" key="3">
    <source>
        <dbReference type="Proteomes" id="UP000326029"/>
    </source>
</evidence>
<sequence length="157" mass="17184">MTPHELWTALPQDARERVDAFVVRRKRIMAVKEMWESGVVPRPDLNDCLHLTAVRTEILADRLVPLPAQDVDTLAGKAVALPGPPAALELEWDGDSWGWILLLGAVLPDPPGRPRPLARWQQADWTEPLATARALADRLGVPLRGPGDDGPPYAGAE</sequence>
<evidence type="ECO:0000313" key="4">
    <source>
        <dbReference type="Proteomes" id="UP000642014"/>
    </source>
</evidence>
<protein>
    <submittedName>
        <fullName evidence="1">Uncharacterized protein</fullName>
    </submittedName>
</protein>
<dbReference type="GeneID" id="95453870"/>
<reference evidence="2 3" key="2">
    <citation type="submission" date="2017-09" db="EMBL/GenBank/DDBJ databases">
        <authorList>
            <person name="Lee N."/>
            <person name="Cho B.-K."/>
        </authorList>
    </citation>
    <scope>NUCLEOTIDE SEQUENCE [LARGE SCALE GENOMIC DNA]</scope>
    <source>
        <strain evidence="2 3">ATCC 19740</strain>
    </source>
</reference>
<reference evidence="1" key="3">
    <citation type="submission" date="2023-08" db="EMBL/GenBank/DDBJ databases">
        <authorList>
            <person name="Sun Q."/>
            <person name="Ohkuma M."/>
        </authorList>
    </citation>
    <scope>NUCLEOTIDE SEQUENCE</scope>
    <source>
        <strain evidence="1">JCM 4205</strain>
    </source>
</reference>
<dbReference type="EMBL" id="CP023693">
    <property type="protein sequence ID" value="QEV32249.1"/>
    <property type="molecule type" value="Genomic_DNA"/>
</dbReference>
<dbReference type="EMBL" id="BMSJ01000005">
    <property type="protein sequence ID" value="GGR27019.1"/>
    <property type="molecule type" value="Genomic_DNA"/>
</dbReference>
<organism evidence="1 4">
    <name type="scientific">Streptomyces cinereoruber</name>
    <dbReference type="NCBI Taxonomy" id="67260"/>
    <lineage>
        <taxon>Bacteria</taxon>
        <taxon>Bacillati</taxon>
        <taxon>Actinomycetota</taxon>
        <taxon>Actinomycetes</taxon>
        <taxon>Kitasatosporales</taxon>
        <taxon>Streptomycetaceae</taxon>
        <taxon>Streptomyces</taxon>
    </lineage>
</organism>
<reference evidence="1 4" key="1">
    <citation type="journal article" date="2014" name="Int. J. Syst. Evol. Microbiol.">
        <title>Complete genome sequence of Corynebacterium casei LMG S-19264T (=DSM 44701T), isolated from a smear-ripened cheese.</title>
        <authorList>
            <consortium name="US DOE Joint Genome Institute (JGI-PGF)"/>
            <person name="Walter F."/>
            <person name="Albersmeier A."/>
            <person name="Kalinowski J."/>
            <person name="Ruckert C."/>
        </authorList>
    </citation>
    <scope>NUCLEOTIDE SEQUENCE [LARGE SCALE GENOMIC DNA]</scope>
    <source>
        <strain evidence="1 4">JCM 4205</strain>
    </source>
</reference>